<keyword evidence="3" id="KW-0472">Membrane</keyword>
<dbReference type="InterPro" id="IPR012879">
    <property type="entry name" value="CCDC47"/>
</dbReference>
<feature type="compositionally biased region" description="Polar residues" evidence="8">
    <location>
        <begin position="43"/>
        <end position="58"/>
    </location>
</feature>
<evidence type="ECO:0000256" key="8">
    <source>
        <dbReference type="SAM" id="MobiDB-lite"/>
    </source>
</evidence>
<organism evidence="10 11">
    <name type="scientific">Adineta steineri</name>
    <dbReference type="NCBI Taxonomy" id="433720"/>
    <lineage>
        <taxon>Eukaryota</taxon>
        <taxon>Metazoa</taxon>
        <taxon>Spiralia</taxon>
        <taxon>Gnathifera</taxon>
        <taxon>Rotifera</taxon>
        <taxon>Eurotatoria</taxon>
        <taxon>Bdelloidea</taxon>
        <taxon>Adinetida</taxon>
        <taxon>Adinetidae</taxon>
        <taxon>Adineta</taxon>
    </lineage>
</organism>
<gene>
    <name evidence="10" type="ORF">IZO911_LOCUS7064</name>
</gene>
<evidence type="ECO:0000313" key="10">
    <source>
        <dbReference type="EMBL" id="CAF0803510.1"/>
    </source>
</evidence>
<feature type="region of interest" description="Disordered" evidence="8">
    <location>
        <begin position="338"/>
        <end position="363"/>
    </location>
</feature>
<evidence type="ECO:0000256" key="4">
    <source>
        <dbReference type="ARBA" id="ARBA00034697"/>
    </source>
</evidence>
<evidence type="ECO:0000256" key="3">
    <source>
        <dbReference type="ARBA" id="ARBA00023136"/>
    </source>
</evidence>
<evidence type="ECO:0000256" key="6">
    <source>
        <dbReference type="ARBA" id="ARBA00034875"/>
    </source>
</evidence>
<sequence length="593" mass="68019">MRLVISLVLIFLCLTYSIAKKNKDEDFSEFDDFDHDEFDVETPTVTGATPLPSKTQVNKPEKNDNEEPVQTESSNTRNDEVTIDDDDDESMFDDEEFEASDTFASSSSSTPDLKIAEVPANLTGNRWEAYQCEAVMLIALLAYLINFLIGRTKNARLATIVYRSQRDLLDRNFSLVGDDGQTTNTQTDDQIKDMHKESDHLYILWCSGRASIESMLIELRLIKRQCAFNSLAAIIKSINDTIVYTIDFNKDDMETFVFCLAKKRSAAKLHRDMNDLSQFCVERKSADKKGLSSNYQILSEIGEASSAIIDSTKVADFTDKFPDALEYIYVSDQYTGMKSQNGEQQSSSPPPTTSGSAAQQQDALNASERSVRRVLIVAFNITAQNGRSLQVTSETIGSDYLRLVLHLIEFVSAFRFKSKELKNKAIKNRQRIEEQFLKSVNLQRQEQAQIRREDKRRAEKEKVMQSDDAELQRKWEEKEHKREMKRRTPKMKQMKMSFLTGTHRFLDPKCNEVLDLFYECIEKKSRAIGACDGLLAQLYRCKKEDLETHRKINKSESEQKRRDQAIARDPIIQKKLEILKRLQDKQKGESTSS</sequence>
<evidence type="ECO:0000256" key="2">
    <source>
        <dbReference type="ARBA" id="ARBA00022989"/>
    </source>
</evidence>
<name>A0A813T0H5_9BILA</name>
<keyword evidence="1" id="KW-0812">Transmembrane</keyword>
<accession>A0A813T0H5</accession>
<dbReference type="Proteomes" id="UP000663860">
    <property type="component" value="Unassembled WGS sequence"/>
</dbReference>
<evidence type="ECO:0000256" key="5">
    <source>
        <dbReference type="ARBA" id="ARBA00034746"/>
    </source>
</evidence>
<keyword evidence="2" id="KW-1133">Transmembrane helix</keyword>
<comment type="similarity">
    <text evidence="5">Belongs to the CCDC47 family.</text>
</comment>
<keyword evidence="9" id="KW-0732">Signal</keyword>
<reference evidence="10" key="1">
    <citation type="submission" date="2021-02" db="EMBL/GenBank/DDBJ databases">
        <authorList>
            <person name="Nowell W R."/>
        </authorList>
    </citation>
    <scope>NUCLEOTIDE SEQUENCE</scope>
</reference>
<evidence type="ECO:0000313" key="11">
    <source>
        <dbReference type="Proteomes" id="UP000663860"/>
    </source>
</evidence>
<comment type="caution">
    <text evidence="10">The sequence shown here is derived from an EMBL/GenBank/DDBJ whole genome shotgun (WGS) entry which is preliminary data.</text>
</comment>
<dbReference type="EMBL" id="CAJNOE010000045">
    <property type="protein sequence ID" value="CAF0803510.1"/>
    <property type="molecule type" value="Genomic_DNA"/>
</dbReference>
<dbReference type="GO" id="GO:0005509">
    <property type="term" value="F:calcium ion binding"/>
    <property type="evidence" value="ECO:0007669"/>
    <property type="project" value="InterPro"/>
</dbReference>
<feature type="region of interest" description="Disordered" evidence="8">
    <location>
        <begin position="38"/>
        <end position="88"/>
    </location>
</feature>
<protein>
    <recommendedName>
        <fullName evidence="6">PAT complex subunit CCDC47</fullName>
    </recommendedName>
    <alternativeName>
        <fullName evidence="7">Coiled-coil domain-containing protein 47</fullName>
    </alternativeName>
</protein>
<comment type="subcellular location">
    <subcellularLocation>
        <location evidence="4">Rough endoplasmic reticulum membrane</location>
        <topology evidence="4">Single-pass type I membrane protein</topology>
    </subcellularLocation>
</comment>
<evidence type="ECO:0000256" key="7">
    <source>
        <dbReference type="ARBA" id="ARBA00034902"/>
    </source>
</evidence>
<feature type="region of interest" description="Disordered" evidence="8">
    <location>
        <begin position="449"/>
        <end position="470"/>
    </location>
</feature>
<feature type="signal peptide" evidence="9">
    <location>
        <begin position="1"/>
        <end position="19"/>
    </location>
</feature>
<evidence type="ECO:0000256" key="9">
    <source>
        <dbReference type="SAM" id="SignalP"/>
    </source>
</evidence>
<dbReference type="AlphaFoldDB" id="A0A813T0H5"/>
<proteinExistence type="inferred from homology"/>
<dbReference type="PANTHER" id="PTHR12883:SF0">
    <property type="entry name" value="PAT COMPLEX SUBUNIT CCDC47"/>
    <property type="match status" value="1"/>
</dbReference>
<dbReference type="GO" id="GO:0032469">
    <property type="term" value="P:endoplasmic reticulum calcium ion homeostasis"/>
    <property type="evidence" value="ECO:0007669"/>
    <property type="project" value="InterPro"/>
</dbReference>
<feature type="chain" id="PRO_5032834509" description="PAT complex subunit CCDC47" evidence="9">
    <location>
        <begin position="20"/>
        <end position="593"/>
    </location>
</feature>
<evidence type="ECO:0000256" key="1">
    <source>
        <dbReference type="ARBA" id="ARBA00022692"/>
    </source>
</evidence>
<dbReference type="Pfam" id="PF07946">
    <property type="entry name" value="CCDC47"/>
    <property type="match status" value="1"/>
</dbReference>
<dbReference type="GO" id="GO:0030867">
    <property type="term" value="C:rough endoplasmic reticulum membrane"/>
    <property type="evidence" value="ECO:0007669"/>
    <property type="project" value="UniProtKB-SubCell"/>
</dbReference>
<dbReference type="PANTHER" id="PTHR12883">
    <property type="entry name" value="ADIPOCYTE-SPECIFIC PROTEIN 4-RELATED"/>
    <property type="match status" value="1"/>
</dbReference>